<name>A0ABR2FZQ8_9ROSI</name>
<protein>
    <submittedName>
        <fullName evidence="1">Uncharacterized protein</fullName>
    </submittedName>
</protein>
<sequence>MEESSVELARTYKVKQYDQRWKLKEKLVKDYEQQVGIKERGEFVVTEIAGHAPLGAATNVFSNNTSPKNLKGQNKVFYLEAVDTWYGKSFCRRCSQLIQGRIRRSFSKGIVNIRIPLPPLGAVYAEVMVSLLALVLMFGLQSCNGQSSAEVPRANIEFQRTENNLKVYYNKELAHCKTSPIINSFDLVKGLTFNQVRGRGSKQHIKVVPDSSKLK</sequence>
<evidence type="ECO:0000313" key="2">
    <source>
        <dbReference type="Proteomes" id="UP001472677"/>
    </source>
</evidence>
<comment type="caution">
    <text evidence="1">The sequence shown here is derived from an EMBL/GenBank/DDBJ whole genome shotgun (WGS) entry which is preliminary data.</text>
</comment>
<proteinExistence type="predicted"/>
<dbReference type="EMBL" id="JBBPBM010000004">
    <property type="protein sequence ID" value="KAK8589766.1"/>
    <property type="molecule type" value="Genomic_DNA"/>
</dbReference>
<organism evidence="1 2">
    <name type="scientific">Hibiscus sabdariffa</name>
    <name type="common">roselle</name>
    <dbReference type="NCBI Taxonomy" id="183260"/>
    <lineage>
        <taxon>Eukaryota</taxon>
        <taxon>Viridiplantae</taxon>
        <taxon>Streptophyta</taxon>
        <taxon>Embryophyta</taxon>
        <taxon>Tracheophyta</taxon>
        <taxon>Spermatophyta</taxon>
        <taxon>Magnoliopsida</taxon>
        <taxon>eudicotyledons</taxon>
        <taxon>Gunneridae</taxon>
        <taxon>Pentapetalae</taxon>
        <taxon>rosids</taxon>
        <taxon>malvids</taxon>
        <taxon>Malvales</taxon>
        <taxon>Malvaceae</taxon>
        <taxon>Malvoideae</taxon>
        <taxon>Hibiscus</taxon>
    </lineage>
</organism>
<keyword evidence="2" id="KW-1185">Reference proteome</keyword>
<gene>
    <name evidence="1" type="ORF">V6N12_024157</name>
</gene>
<dbReference type="Proteomes" id="UP001472677">
    <property type="component" value="Unassembled WGS sequence"/>
</dbReference>
<accession>A0ABR2FZQ8</accession>
<reference evidence="1 2" key="1">
    <citation type="journal article" date="2024" name="G3 (Bethesda)">
        <title>Genome assembly of Hibiscus sabdariffa L. provides insights into metabolisms of medicinal natural products.</title>
        <authorList>
            <person name="Kim T."/>
        </authorList>
    </citation>
    <scope>NUCLEOTIDE SEQUENCE [LARGE SCALE GENOMIC DNA]</scope>
    <source>
        <strain evidence="1">TK-2024</strain>
        <tissue evidence="1">Old leaves</tissue>
    </source>
</reference>
<evidence type="ECO:0000313" key="1">
    <source>
        <dbReference type="EMBL" id="KAK8589766.1"/>
    </source>
</evidence>